<dbReference type="HOGENOM" id="CLU_1579052_0_0_1"/>
<protein>
    <submittedName>
        <fullName evidence="2">Uncharacterized protein</fullName>
    </submittedName>
</protein>
<dbReference type="Proteomes" id="UP000030143">
    <property type="component" value="Unassembled WGS sequence"/>
</dbReference>
<proteinExistence type="predicted"/>
<evidence type="ECO:0000313" key="3">
    <source>
        <dbReference type="Proteomes" id="UP000030143"/>
    </source>
</evidence>
<dbReference type="AlphaFoldDB" id="A0A0A2JF00"/>
<dbReference type="STRING" id="27334.A0A0A2JF00"/>
<organism evidence="2 3">
    <name type="scientific">Penicillium expansum</name>
    <name type="common">Blue mold rot fungus</name>
    <dbReference type="NCBI Taxonomy" id="27334"/>
    <lineage>
        <taxon>Eukaryota</taxon>
        <taxon>Fungi</taxon>
        <taxon>Dikarya</taxon>
        <taxon>Ascomycota</taxon>
        <taxon>Pezizomycotina</taxon>
        <taxon>Eurotiomycetes</taxon>
        <taxon>Eurotiomycetidae</taxon>
        <taxon>Eurotiales</taxon>
        <taxon>Aspergillaceae</taxon>
        <taxon>Penicillium</taxon>
    </lineage>
</organism>
<accession>A0A0A2JF00</accession>
<dbReference type="GeneID" id="27678544"/>
<gene>
    <name evidence="2" type="ORF">PEX2_058520</name>
</gene>
<dbReference type="VEuPathDB" id="FungiDB:PEXP_034110"/>
<reference evidence="2 3" key="1">
    <citation type="journal article" date="2015" name="Mol. Plant Microbe Interact.">
        <title>Genome, transcriptome, and functional analyses of Penicillium expansum provide new insights into secondary metabolism and pathogenicity.</title>
        <authorList>
            <person name="Ballester A.R."/>
            <person name="Marcet-Houben M."/>
            <person name="Levin E."/>
            <person name="Sela N."/>
            <person name="Selma-Lazaro C."/>
            <person name="Carmona L."/>
            <person name="Wisniewski M."/>
            <person name="Droby S."/>
            <person name="Gonzalez-Candelas L."/>
            <person name="Gabaldon T."/>
        </authorList>
    </citation>
    <scope>NUCLEOTIDE SEQUENCE [LARGE SCALE GENOMIC DNA]</scope>
    <source>
        <strain evidence="2 3">MD-8</strain>
    </source>
</reference>
<comment type="caution">
    <text evidence="2">The sequence shown here is derived from an EMBL/GenBank/DDBJ whole genome shotgun (WGS) entry which is preliminary data.</text>
</comment>
<dbReference type="RefSeq" id="XP_016595847.1">
    <property type="nucleotide sequence ID" value="XM_016743125.1"/>
</dbReference>
<evidence type="ECO:0000313" key="2">
    <source>
        <dbReference type="EMBL" id="KGO53208.1"/>
    </source>
</evidence>
<name>A0A0A2JF00_PENEN</name>
<evidence type="ECO:0000256" key="1">
    <source>
        <dbReference type="SAM" id="MobiDB-lite"/>
    </source>
</evidence>
<feature type="compositionally biased region" description="Polar residues" evidence="1">
    <location>
        <begin position="1"/>
        <end position="10"/>
    </location>
</feature>
<keyword evidence="3" id="KW-1185">Reference proteome</keyword>
<dbReference type="EMBL" id="JQFZ01000252">
    <property type="protein sequence ID" value="KGO53208.1"/>
    <property type="molecule type" value="Genomic_DNA"/>
</dbReference>
<feature type="region of interest" description="Disordered" evidence="1">
    <location>
        <begin position="1"/>
        <end position="21"/>
    </location>
</feature>
<sequence length="169" mass="19322">MKDSKSQSLSPALLEERDYPNSYSQVGTLTEAQQELIDSIGNKQLASRLHKHTLKIFTREERLEAIEFYRTHVHINPQTGEERNVSIASASEALHVSESTLERWVNEETKITSMRHGNSRDDGERYASAPVSERFKSGNYPFLRLTPEQLSAKKYVQGKDFYKVSLNCS</sequence>